<name>A0A1G7QX80_9RHOB</name>
<comment type="similarity">
    <text evidence="1">Belongs to the ROK (NagC/XylR) family.</text>
</comment>
<dbReference type="SUPFAM" id="SSF53067">
    <property type="entry name" value="Actin-like ATPase domain"/>
    <property type="match status" value="1"/>
</dbReference>
<reference evidence="2 3" key="1">
    <citation type="submission" date="2016-10" db="EMBL/GenBank/DDBJ databases">
        <authorList>
            <person name="de Groot N.N."/>
        </authorList>
    </citation>
    <scope>NUCLEOTIDE SEQUENCE [LARGE SCALE GENOMIC DNA]</scope>
    <source>
        <strain evidence="2 3">DSM 27375</strain>
    </source>
</reference>
<dbReference type="PANTHER" id="PTHR18964">
    <property type="entry name" value="ROK (REPRESSOR, ORF, KINASE) FAMILY"/>
    <property type="match status" value="1"/>
</dbReference>
<dbReference type="Pfam" id="PF00480">
    <property type="entry name" value="ROK"/>
    <property type="match status" value="1"/>
</dbReference>
<dbReference type="InterPro" id="IPR043129">
    <property type="entry name" value="ATPase_NBD"/>
</dbReference>
<accession>A0A1G7QX80</accession>
<dbReference type="InterPro" id="IPR049874">
    <property type="entry name" value="ROK_cs"/>
</dbReference>
<dbReference type="GO" id="GO:0016301">
    <property type="term" value="F:kinase activity"/>
    <property type="evidence" value="ECO:0007669"/>
    <property type="project" value="UniProtKB-KW"/>
</dbReference>
<dbReference type="RefSeq" id="WP_074646254.1">
    <property type="nucleotide sequence ID" value="NZ_FNBL01000010.1"/>
</dbReference>
<evidence type="ECO:0000313" key="3">
    <source>
        <dbReference type="Proteomes" id="UP000182284"/>
    </source>
</evidence>
<sequence>MPAALGFDLGGTQVRAALVQDGAVVRREALRTDVAGGPEAVMRQFVNLANKVTGGIAPAAVGLAAPGPLDTDAGVVDHIPTLPGWDGFPLRTRLGETFGLPAAVENDGIAAAQGEWQHGAGRGLRHLVYVTVSTGVGGGVVMDGRLVHGRRGMGAHVGHFRIAENGPTCSCGRTGCFEAFVAGTALGRRARVQANTETSGHLGRITGREVEARDAVEGALQGDASCLALLAEEARLLGQGFASLAHLYGPERIIMGGGVSHAFELLEDEILRAYRAEAMPPYRDVVIVPALLGDNAGLIGAAALALNASGGNP</sequence>
<protein>
    <submittedName>
        <fullName evidence="2">Glucokinase</fullName>
    </submittedName>
</protein>
<keyword evidence="2" id="KW-0808">Transferase</keyword>
<dbReference type="PANTHER" id="PTHR18964:SF149">
    <property type="entry name" value="BIFUNCTIONAL UDP-N-ACETYLGLUCOSAMINE 2-EPIMERASE_N-ACETYLMANNOSAMINE KINASE"/>
    <property type="match status" value="1"/>
</dbReference>
<dbReference type="Proteomes" id="UP000182284">
    <property type="component" value="Unassembled WGS sequence"/>
</dbReference>
<gene>
    <name evidence="2" type="ORF">SAMN04488117_11085</name>
</gene>
<dbReference type="EMBL" id="FNBL01000010">
    <property type="protein sequence ID" value="SDG02290.1"/>
    <property type="molecule type" value="Genomic_DNA"/>
</dbReference>
<evidence type="ECO:0000313" key="2">
    <source>
        <dbReference type="EMBL" id="SDG02290.1"/>
    </source>
</evidence>
<evidence type="ECO:0000256" key="1">
    <source>
        <dbReference type="ARBA" id="ARBA00006479"/>
    </source>
</evidence>
<dbReference type="Gene3D" id="3.30.420.40">
    <property type="match status" value="2"/>
</dbReference>
<dbReference type="PROSITE" id="PS01125">
    <property type="entry name" value="ROK"/>
    <property type="match status" value="1"/>
</dbReference>
<dbReference type="InterPro" id="IPR000600">
    <property type="entry name" value="ROK"/>
</dbReference>
<keyword evidence="2" id="KW-0418">Kinase</keyword>
<organism evidence="2 3">
    <name type="scientific">Celeribacter baekdonensis</name>
    <dbReference type="NCBI Taxonomy" id="875171"/>
    <lineage>
        <taxon>Bacteria</taxon>
        <taxon>Pseudomonadati</taxon>
        <taxon>Pseudomonadota</taxon>
        <taxon>Alphaproteobacteria</taxon>
        <taxon>Rhodobacterales</taxon>
        <taxon>Roseobacteraceae</taxon>
        <taxon>Celeribacter</taxon>
    </lineage>
</organism>
<proteinExistence type="inferred from homology"/>
<dbReference type="OrthoDB" id="9810372at2"/>
<dbReference type="AlphaFoldDB" id="A0A1G7QX80"/>